<dbReference type="Proteomes" id="UP001732700">
    <property type="component" value="Chromosome 7C"/>
</dbReference>
<reference evidence="1" key="2">
    <citation type="submission" date="2025-09" db="UniProtKB">
        <authorList>
            <consortium name="EnsemblPlants"/>
        </authorList>
    </citation>
    <scope>IDENTIFICATION</scope>
</reference>
<sequence length="374" mass="41421">MPDDGSDGSAGANLEADPTDPPVGDATELVNCGLEEYDPQFSSRISVKHVVDVTARFSDYKKWLVNEIGFGGMLKLPMVQKLNLKFSAAVMAMVDADSHAICIPINKVLKFWAEDVHKVFGIPCGNRDVNGRDGNISQDSINFMKSSLGMDKAGAHGLRAAKEFLNRDINEESSKLETDCFQIVFVIFVMGHLLAPSTKYDYCQIDFWGALANTENIAQFNWCDYVLQAALDGVAKLKLDMSSKRRSINLVGCHLFLQVFLLDNLDLALFNMKHDVLPRASAFDQVVLRRMITMAADKGRTPTSCSIPSPLRHAINVCYSRSKFVGIENIELDRPIGGWHTEPSAHTTTTRRPGLQSTFCDAVQFQPPPYLPGR</sequence>
<keyword evidence="2" id="KW-1185">Reference proteome</keyword>
<name>A0ACD6A6M3_AVESA</name>
<reference evidence="1" key="1">
    <citation type="submission" date="2021-05" db="EMBL/GenBank/DDBJ databases">
        <authorList>
            <person name="Scholz U."/>
            <person name="Mascher M."/>
            <person name="Fiebig A."/>
        </authorList>
    </citation>
    <scope>NUCLEOTIDE SEQUENCE [LARGE SCALE GENOMIC DNA]</scope>
</reference>
<dbReference type="EnsemblPlants" id="AVESA.00010b.r2.7CG0690380.1">
    <property type="protein sequence ID" value="AVESA.00010b.r2.7CG0690380.1.CDS"/>
    <property type="gene ID" value="AVESA.00010b.r2.7CG0690380"/>
</dbReference>
<evidence type="ECO:0000313" key="2">
    <source>
        <dbReference type="Proteomes" id="UP001732700"/>
    </source>
</evidence>
<protein>
    <submittedName>
        <fullName evidence="1">Uncharacterized protein</fullName>
    </submittedName>
</protein>
<accession>A0ACD6A6M3</accession>
<proteinExistence type="predicted"/>
<evidence type="ECO:0000313" key="1">
    <source>
        <dbReference type="EnsemblPlants" id="AVESA.00010b.r2.7CG0690380.1.CDS"/>
    </source>
</evidence>
<organism evidence="1 2">
    <name type="scientific">Avena sativa</name>
    <name type="common">Oat</name>
    <dbReference type="NCBI Taxonomy" id="4498"/>
    <lineage>
        <taxon>Eukaryota</taxon>
        <taxon>Viridiplantae</taxon>
        <taxon>Streptophyta</taxon>
        <taxon>Embryophyta</taxon>
        <taxon>Tracheophyta</taxon>
        <taxon>Spermatophyta</taxon>
        <taxon>Magnoliopsida</taxon>
        <taxon>Liliopsida</taxon>
        <taxon>Poales</taxon>
        <taxon>Poaceae</taxon>
        <taxon>BOP clade</taxon>
        <taxon>Pooideae</taxon>
        <taxon>Poodae</taxon>
        <taxon>Poeae</taxon>
        <taxon>Poeae Chloroplast Group 1 (Aveneae type)</taxon>
        <taxon>Aveninae</taxon>
        <taxon>Avena</taxon>
    </lineage>
</organism>